<proteinExistence type="predicted"/>
<dbReference type="InterPro" id="IPR003346">
    <property type="entry name" value="Transposase_20"/>
</dbReference>
<evidence type="ECO:0000259" key="1">
    <source>
        <dbReference type="Pfam" id="PF01548"/>
    </source>
</evidence>
<dbReference type="EMBL" id="BAAAYX010000013">
    <property type="protein sequence ID" value="GAA3711102.1"/>
    <property type="molecule type" value="Genomic_DNA"/>
</dbReference>
<sequence>MPHHDSLDHSTTLIGFAQARYAGVDTHTDTHHAAIIDGMGRRLADAEFVTTLAGYQALLDWLLAHGTPASVGIEGTGSYGAGLTRVLTAAGLAVFEVDCPDRAARRHRGKSDPEDAYNAATAVASGRATALPRARTGCVEAIRAIRVAHRSAVKARTQTANQIHALLVTAPDELRDEVRGWSLPRLVARFDQQPIDADPADPVTGLTYALTALTRRWQHLSDEVADHDRHLGHLARIAAPHLLKLFGVGFDVATQLLVTAGNNPARMRGEAALAHLCGVAPLPASSGRTDRHRLNRGGDRQANKAIYIVVMSRLRHDPETRAYAQRRKAQGLSTKEIMRCLKRHVVRQLYKALIADLQTA</sequence>
<dbReference type="Proteomes" id="UP001500051">
    <property type="component" value="Unassembled WGS sequence"/>
</dbReference>
<comment type="caution">
    <text evidence="3">The sequence shown here is derived from an EMBL/GenBank/DDBJ whole genome shotgun (WGS) entry which is preliminary data.</text>
</comment>
<evidence type="ECO:0000313" key="4">
    <source>
        <dbReference type="Proteomes" id="UP001500051"/>
    </source>
</evidence>
<dbReference type="InterPro" id="IPR047650">
    <property type="entry name" value="Transpos_IS110"/>
</dbReference>
<evidence type="ECO:0000313" key="3">
    <source>
        <dbReference type="EMBL" id="GAA3711102.1"/>
    </source>
</evidence>
<accession>A0ABP7DYW9</accession>
<protein>
    <submittedName>
        <fullName evidence="3">IS110 family transposase</fullName>
    </submittedName>
</protein>
<organism evidence="3 4">
    <name type="scientific">Microlunatus aurantiacus</name>
    <dbReference type="NCBI Taxonomy" id="446786"/>
    <lineage>
        <taxon>Bacteria</taxon>
        <taxon>Bacillati</taxon>
        <taxon>Actinomycetota</taxon>
        <taxon>Actinomycetes</taxon>
        <taxon>Propionibacteriales</taxon>
        <taxon>Propionibacteriaceae</taxon>
        <taxon>Microlunatus</taxon>
    </lineage>
</organism>
<feature type="domain" description="Transposase IS110-like N-terminal" evidence="1">
    <location>
        <begin position="22"/>
        <end position="168"/>
    </location>
</feature>
<dbReference type="InterPro" id="IPR002525">
    <property type="entry name" value="Transp_IS110-like_N"/>
</dbReference>
<dbReference type="NCBIfam" id="NF033542">
    <property type="entry name" value="transpos_IS110"/>
    <property type="match status" value="1"/>
</dbReference>
<dbReference type="PANTHER" id="PTHR33055">
    <property type="entry name" value="TRANSPOSASE FOR INSERTION SEQUENCE ELEMENT IS1111A"/>
    <property type="match status" value="1"/>
</dbReference>
<name>A0ABP7DYW9_9ACTN</name>
<evidence type="ECO:0000259" key="2">
    <source>
        <dbReference type="Pfam" id="PF02371"/>
    </source>
</evidence>
<dbReference type="PANTHER" id="PTHR33055:SF16">
    <property type="entry name" value="TRANSPOSASE FOR INSERTION SEQUENCE ELEMENT IS1547"/>
    <property type="match status" value="1"/>
</dbReference>
<keyword evidence="4" id="KW-1185">Reference proteome</keyword>
<dbReference type="RefSeq" id="WP_344813427.1">
    <property type="nucleotide sequence ID" value="NZ_BAAAYX010000013.1"/>
</dbReference>
<feature type="domain" description="Transposase IS116/IS110/IS902 C-terminal" evidence="2">
    <location>
        <begin position="241"/>
        <end position="324"/>
    </location>
</feature>
<dbReference type="Pfam" id="PF02371">
    <property type="entry name" value="Transposase_20"/>
    <property type="match status" value="1"/>
</dbReference>
<gene>
    <name evidence="3" type="ORF">GCM10022204_32250</name>
</gene>
<dbReference type="Pfam" id="PF01548">
    <property type="entry name" value="DEDD_Tnp_IS110"/>
    <property type="match status" value="1"/>
</dbReference>
<reference evidence="4" key="1">
    <citation type="journal article" date="2019" name="Int. J. Syst. Evol. Microbiol.">
        <title>The Global Catalogue of Microorganisms (GCM) 10K type strain sequencing project: providing services to taxonomists for standard genome sequencing and annotation.</title>
        <authorList>
            <consortium name="The Broad Institute Genomics Platform"/>
            <consortium name="The Broad Institute Genome Sequencing Center for Infectious Disease"/>
            <person name="Wu L."/>
            <person name="Ma J."/>
        </authorList>
    </citation>
    <scope>NUCLEOTIDE SEQUENCE [LARGE SCALE GENOMIC DNA]</scope>
    <source>
        <strain evidence="4">JCM 16548</strain>
    </source>
</reference>